<gene>
    <name evidence="7" type="ORF">PR048_001757</name>
</gene>
<evidence type="ECO:0000256" key="2">
    <source>
        <dbReference type="ARBA" id="ARBA00022771"/>
    </source>
</evidence>
<evidence type="ECO:0000256" key="3">
    <source>
        <dbReference type="ARBA" id="ARBA00022833"/>
    </source>
</evidence>
<evidence type="ECO:0000313" key="7">
    <source>
        <dbReference type="EMBL" id="KAJ8896413.1"/>
    </source>
</evidence>
<evidence type="ECO:0000259" key="6">
    <source>
        <dbReference type="PROSITE" id="PS50808"/>
    </source>
</evidence>
<reference evidence="7 8" key="1">
    <citation type="submission" date="2023-02" db="EMBL/GenBank/DDBJ databases">
        <title>LHISI_Scaffold_Assembly.</title>
        <authorList>
            <person name="Stuart O.P."/>
            <person name="Cleave R."/>
            <person name="Magrath M.J.L."/>
            <person name="Mikheyev A.S."/>
        </authorList>
    </citation>
    <scope>NUCLEOTIDE SEQUENCE [LARGE SCALE GENOMIC DNA]</scope>
    <source>
        <strain evidence="7">Daus_M_001</strain>
        <tissue evidence="7">Leg muscle</tissue>
    </source>
</reference>
<keyword evidence="3" id="KW-0862">Zinc</keyword>
<keyword evidence="2 4" id="KW-0863">Zinc-finger</keyword>
<feature type="domain" description="BED-type" evidence="6">
    <location>
        <begin position="1"/>
        <end position="59"/>
    </location>
</feature>
<dbReference type="InterPro" id="IPR036236">
    <property type="entry name" value="Znf_C2H2_sf"/>
</dbReference>
<evidence type="ECO:0000313" key="8">
    <source>
        <dbReference type="Proteomes" id="UP001159363"/>
    </source>
</evidence>
<dbReference type="Proteomes" id="UP001159363">
    <property type="component" value="Chromosome 1"/>
</dbReference>
<feature type="region of interest" description="Disordered" evidence="5">
    <location>
        <begin position="77"/>
        <end position="99"/>
    </location>
</feature>
<evidence type="ECO:0000256" key="4">
    <source>
        <dbReference type="PROSITE-ProRule" id="PRU00027"/>
    </source>
</evidence>
<evidence type="ECO:0000256" key="1">
    <source>
        <dbReference type="ARBA" id="ARBA00022723"/>
    </source>
</evidence>
<organism evidence="7 8">
    <name type="scientific">Dryococelus australis</name>
    <dbReference type="NCBI Taxonomy" id="614101"/>
    <lineage>
        <taxon>Eukaryota</taxon>
        <taxon>Metazoa</taxon>
        <taxon>Ecdysozoa</taxon>
        <taxon>Arthropoda</taxon>
        <taxon>Hexapoda</taxon>
        <taxon>Insecta</taxon>
        <taxon>Pterygota</taxon>
        <taxon>Neoptera</taxon>
        <taxon>Polyneoptera</taxon>
        <taxon>Phasmatodea</taxon>
        <taxon>Verophasmatodea</taxon>
        <taxon>Anareolatae</taxon>
        <taxon>Phasmatidae</taxon>
        <taxon>Eurycanthinae</taxon>
        <taxon>Dryococelus</taxon>
    </lineage>
</organism>
<dbReference type="InterPro" id="IPR003656">
    <property type="entry name" value="Znf_BED"/>
</dbReference>
<dbReference type="SUPFAM" id="SSF57667">
    <property type="entry name" value="beta-beta-alpha zinc fingers"/>
    <property type="match status" value="1"/>
</dbReference>
<dbReference type="EMBL" id="JARBHB010000001">
    <property type="protein sequence ID" value="KAJ8896413.1"/>
    <property type="molecule type" value="Genomic_DNA"/>
</dbReference>
<proteinExistence type="predicted"/>
<keyword evidence="8" id="KW-1185">Reference proteome</keyword>
<name>A0ABQ9II93_9NEOP</name>
<comment type="caution">
    <text evidence="7">The sequence shown here is derived from an EMBL/GenBank/DDBJ whole genome shotgun (WGS) entry which is preliminary data.</text>
</comment>
<protein>
    <recommendedName>
        <fullName evidence="6">BED-type domain-containing protein</fullName>
    </recommendedName>
</protein>
<dbReference type="Pfam" id="PF02892">
    <property type="entry name" value="zf-BED"/>
    <property type="match status" value="1"/>
</dbReference>
<sequence length="131" mass="14890">MSHVWQYFSKLNSDESKVKCKLCSLILSRGGKNLRHYNTTNMSKHLLLNHRHAVATGSTEVVSSGCTLEGNGIAPEVSDAPPAKCSRKDVQSKPKQQTMKDAFARHEKFKMYRCQSTARLRAKAFRSKWQY</sequence>
<dbReference type="PROSITE" id="PS50808">
    <property type="entry name" value="ZF_BED"/>
    <property type="match status" value="1"/>
</dbReference>
<evidence type="ECO:0000256" key="5">
    <source>
        <dbReference type="SAM" id="MobiDB-lite"/>
    </source>
</evidence>
<accession>A0ABQ9II93</accession>
<dbReference type="SMART" id="SM00614">
    <property type="entry name" value="ZnF_BED"/>
    <property type="match status" value="1"/>
</dbReference>
<keyword evidence="1" id="KW-0479">Metal-binding</keyword>